<dbReference type="InterPro" id="IPR010819">
    <property type="entry name" value="AGE/CE"/>
</dbReference>
<dbReference type="AlphaFoldDB" id="A0A3R8JRK1"/>
<dbReference type="Pfam" id="PF07221">
    <property type="entry name" value="GlcNAc_2-epim"/>
    <property type="match status" value="2"/>
</dbReference>
<comment type="similarity">
    <text evidence="4">Belongs to the cellobiose 2-epimerase family.</text>
</comment>
<dbReference type="RefSeq" id="WP_125128796.1">
    <property type="nucleotide sequence ID" value="NZ_RHJS01000002.1"/>
</dbReference>
<dbReference type="Proteomes" id="UP000274920">
    <property type="component" value="Unassembled WGS sequence"/>
</dbReference>
<dbReference type="SUPFAM" id="SSF48208">
    <property type="entry name" value="Six-hairpin glycosidases"/>
    <property type="match status" value="1"/>
</dbReference>
<evidence type="ECO:0000256" key="5">
    <source>
        <dbReference type="SAM" id="MobiDB-lite"/>
    </source>
</evidence>
<reference evidence="6" key="1">
    <citation type="submission" date="2018-10" db="EMBL/GenBank/DDBJ databases">
        <title>Schaedlerella arabinophila gen. nov. sp. nov., isolated from the mouse intestinal tract and comparative analysis with the genome of the closely related altered Schaedler flora strain ASF502.</title>
        <authorList>
            <person name="Miyake S."/>
            <person name="Soh M."/>
            <person name="Seedorf H."/>
        </authorList>
    </citation>
    <scope>NUCLEOTIDE SEQUENCE [LARGE SCALE GENOMIC DNA]</scope>
    <source>
        <strain evidence="6">DSM 106076</strain>
    </source>
</reference>
<dbReference type="InterPro" id="IPR028584">
    <property type="entry name" value="Cellobiose_2_epim"/>
</dbReference>
<dbReference type="InterPro" id="IPR008928">
    <property type="entry name" value="6-hairpin_glycosidase_sf"/>
</dbReference>
<comment type="function">
    <text evidence="4">Catalyzes the reversible epimerization of cellobiose to 4-O-beta-D-glucopyranosyl-D-mannose (Glc-Man).</text>
</comment>
<dbReference type="GO" id="GO:0005975">
    <property type="term" value="P:carbohydrate metabolic process"/>
    <property type="evidence" value="ECO:0007669"/>
    <property type="project" value="InterPro"/>
</dbReference>
<comment type="caution">
    <text evidence="6">The sequence shown here is derived from an EMBL/GenBank/DDBJ whole genome shotgun (WGS) entry which is preliminary data.</text>
</comment>
<dbReference type="HAMAP" id="MF_00929">
    <property type="entry name" value="Cellobiose_2_epim"/>
    <property type="match status" value="1"/>
</dbReference>
<sequence length="421" mass="48424">MLKTEVKQHLTETLIPFWQGMTDRENGGFYGYLSYGLELDRKAVKGCILNSRILWFFSNAYLALGEEHLLESAGHAFRFLRDHCLDREYGGVYWSLDYKGEPQDETKHTYNQAFAIYALSSYYDASKDAEALEIARGLYRVAEEKCKDVWDGTAGPGSSPAGDGTVKTPDREIAMPEGRNAAPGIGYREAFTRDFVPAENDKLSENGVMAEKTMNTLLHVFEAYTELYRVTGDGEVADRLREMLDIVADKVYNPRLGRQEVFFDRFWNPLIDLYSYGHDIEAAWLIDRGLDILGDRAYTERLAPITETITDHIFHRAYTDHSLVNEAENGVVDRTRVWWVQAEAVVGFLNGYQRHQEKKEYLAAAEDIWGYIRDHLIDRRPGSEWFSGLDEEHRPIQKAIVDPWKCPYHNGRMCLEVMKRV</sequence>
<evidence type="ECO:0000313" key="6">
    <source>
        <dbReference type="EMBL" id="RRK33552.1"/>
    </source>
</evidence>
<organism evidence="6 7">
    <name type="scientific">Schaedlerella arabinosiphila</name>
    <dbReference type="NCBI Taxonomy" id="2044587"/>
    <lineage>
        <taxon>Bacteria</taxon>
        <taxon>Bacillati</taxon>
        <taxon>Bacillota</taxon>
        <taxon>Clostridia</taxon>
        <taxon>Lachnospirales</taxon>
        <taxon>Lachnospiraceae</taxon>
        <taxon>Schaedlerella</taxon>
    </lineage>
</organism>
<gene>
    <name evidence="6" type="ORF">EBB54_21015</name>
</gene>
<name>A0A3R8JRK1_9FIRM</name>
<dbReference type="GO" id="GO:0047736">
    <property type="term" value="F:cellobiose epimerase activity"/>
    <property type="evidence" value="ECO:0007669"/>
    <property type="project" value="UniProtKB-UniRule"/>
</dbReference>
<evidence type="ECO:0000313" key="7">
    <source>
        <dbReference type="Proteomes" id="UP000274920"/>
    </source>
</evidence>
<proteinExistence type="inferred from homology"/>
<comment type="similarity">
    <text evidence="2">Belongs to the N-acylglucosamine 2-epimerase family.</text>
</comment>
<dbReference type="EMBL" id="RHJS01000002">
    <property type="protein sequence ID" value="RRK33552.1"/>
    <property type="molecule type" value="Genomic_DNA"/>
</dbReference>
<accession>A0A3R8JRK1</accession>
<keyword evidence="7" id="KW-1185">Reference proteome</keyword>
<evidence type="ECO:0000256" key="4">
    <source>
        <dbReference type="HAMAP-Rule" id="MF_00929"/>
    </source>
</evidence>
<evidence type="ECO:0000256" key="2">
    <source>
        <dbReference type="ARBA" id="ARBA00008558"/>
    </source>
</evidence>
<dbReference type="PANTHER" id="PTHR15108">
    <property type="entry name" value="N-ACYLGLUCOSAMINE-2-EPIMERASE"/>
    <property type="match status" value="1"/>
</dbReference>
<feature type="region of interest" description="Disordered" evidence="5">
    <location>
        <begin position="151"/>
        <end position="171"/>
    </location>
</feature>
<dbReference type="Gene3D" id="1.50.10.10">
    <property type="match status" value="2"/>
</dbReference>
<evidence type="ECO:0000256" key="3">
    <source>
        <dbReference type="ARBA" id="ARBA00023235"/>
    </source>
</evidence>
<keyword evidence="3 4" id="KW-0413">Isomerase</keyword>
<dbReference type="EC" id="5.1.3.11" evidence="4"/>
<protein>
    <recommendedName>
        <fullName evidence="4">Cellobiose 2-epimerase</fullName>
        <shortName evidence="4">CE</shortName>
        <ecNumber evidence="4">5.1.3.11</ecNumber>
    </recommendedName>
</protein>
<evidence type="ECO:0000256" key="1">
    <source>
        <dbReference type="ARBA" id="ARBA00001470"/>
    </source>
</evidence>
<dbReference type="InterPro" id="IPR012341">
    <property type="entry name" value="6hp_glycosidase-like_sf"/>
</dbReference>
<comment type="catalytic activity">
    <reaction evidence="1 4">
        <text>D-cellobiose = beta-D-glucosyl-(1-&gt;4)-D-mannopyranose</text>
        <dbReference type="Rhea" id="RHEA:23384"/>
        <dbReference type="ChEBI" id="CHEBI:17057"/>
        <dbReference type="ChEBI" id="CHEBI:47931"/>
        <dbReference type="EC" id="5.1.3.11"/>
    </reaction>
</comment>